<keyword evidence="6" id="KW-1185">Reference proteome</keyword>
<dbReference type="InterPro" id="IPR008972">
    <property type="entry name" value="Cupredoxin"/>
</dbReference>
<sequence>MDAVPGRLNQMFVKIDRTGIFYGQCREICGANHRFMPITIEVVNLKTYNT</sequence>
<dbReference type="PANTHER" id="PTHR22888:SF9">
    <property type="entry name" value="CYTOCHROME C OXIDASE SUBUNIT 2"/>
    <property type="match status" value="1"/>
</dbReference>
<dbReference type="GO" id="GO:0005507">
    <property type="term" value="F:copper ion binding"/>
    <property type="evidence" value="ECO:0007669"/>
    <property type="project" value="InterPro"/>
</dbReference>
<dbReference type="InterPro" id="IPR002429">
    <property type="entry name" value="CcO_II-like_C"/>
</dbReference>
<accession>A0A5R9L8Y9</accession>
<feature type="domain" description="Cytochrome oxidase subunit II copper A binding" evidence="4">
    <location>
        <begin position="1"/>
        <end position="50"/>
    </location>
</feature>
<proteinExistence type="inferred from homology"/>
<dbReference type="PROSITE" id="PS50857">
    <property type="entry name" value="COX2_CUA"/>
    <property type="match status" value="1"/>
</dbReference>
<comment type="similarity">
    <text evidence="2">Belongs to the cytochrome c oxidase subunit 2 family.</text>
</comment>
<dbReference type="SUPFAM" id="SSF49503">
    <property type="entry name" value="Cupredoxins"/>
    <property type="match status" value="1"/>
</dbReference>
<dbReference type="OrthoDB" id="9773456at2"/>
<reference evidence="5 6" key="1">
    <citation type="submission" date="2019-05" db="EMBL/GenBank/DDBJ databases">
        <authorList>
            <person name="Qu J.-H."/>
        </authorList>
    </citation>
    <scope>NUCLEOTIDE SEQUENCE [LARGE SCALE GENOMIC DNA]</scope>
    <source>
        <strain evidence="5 6">T17</strain>
    </source>
</reference>
<evidence type="ECO:0000256" key="2">
    <source>
        <dbReference type="ARBA" id="ARBA00007866"/>
    </source>
</evidence>
<dbReference type="Pfam" id="PF00116">
    <property type="entry name" value="COX2"/>
    <property type="match status" value="1"/>
</dbReference>
<evidence type="ECO:0000256" key="3">
    <source>
        <dbReference type="ARBA" id="ARBA00023136"/>
    </source>
</evidence>
<gene>
    <name evidence="5" type="ORF">FEN17_00020</name>
</gene>
<dbReference type="AlphaFoldDB" id="A0A5R9L8Y9"/>
<comment type="caution">
    <text evidence="5">The sequence shown here is derived from an EMBL/GenBank/DDBJ whole genome shotgun (WGS) entry which is preliminary data.</text>
</comment>
<protein>
    <recommendedName>
        <fullName evidence="4">Cytochrome oxidase subunit II copper A binding domain-containing protein</fullName>
    </recommendedName>
</protein>
<dbReference type="InterPro" id="IPR045187">
    <property type="entry name" value="CcO_II"/>
</dbReference>
<dbReference type="PRINTS" id="PR01166">
    <property type="entry name" value="CYCOXIDASEII"/>
</dbReference>
<evidence type="ECO:0000313" key="5">
    <source>
        <dbReference type="EMBL" id="TLV04740.1"/>
    </source>
</evidence>
<dbReference type="EMBL" id="VCEJ01000001">
    <property type="protein sequence ID" value="TLV04740.1"/>
    <property type="molecule type" value="Genomic_DNA"/>
</dbReference>
<keyword evidence="3" id="KW-0472">Membrane</keyword>
<evidence type="ECO:0000313" key="6">
    <source>
        <dbReference type="Proteomes" id="UP000306402"/>
    </source>
</evidence>
<dbReference type="GO" id="GO:0004129">
    <property type="term" value="F:cytochrome-c oxidase activity"/>
    <property type="evidence" value="ECO:0007669"/>
    <property type="project" value="InterPro"/>
</dbReference>
<dbReference type="GO" id="GO:0042773">
    <property type="term" value="P:ATP synthesis coupled electron transport"/>
    <property type="evidence" value="ECO:0007669"/>
    <property type="project" value="TreeGrafter"/>
</dbReference>
<dbReference type="Proteomes" id="UP000306402">
    <property type="component" value="Unassembled WGS sequence"/>
</dbReference>
<dbReference type="GO" id="GO:0016020">
    <property type="term" value="C:membrane"/>
    <property type="evidence" value="ECO:0007669"/>
    <property type="project" value="UniProtKB-SubCell"/>
</dbReference>
<name>A0A5R9L8Y9_9BACT</name>
<dbReference type="Gene3D" id="2.60.40.420">
    <property type="entry name" value="Cupredoxins - blue copper proteins"/>
    <property type="match status" value="1"/>
</dbReference>
<organism evidence="5 6">
    <name type="scientific">Dyadobacter luticola</name>
    <dbReference type="NCBI Taxonomy" id="1979387"/>
    <lineage>
        <taxon>Bacteria</taxon>
        <taxon>Pseudomonadati</taxon>
        <taxon>Bacteroidota</taxon>
        <taxon>Cytophagia</taxon>
        <taxon>Cytophagales</taxon>
        <taxon>Spirosomataceae</taxon>
        <taxon>Dyadobacter</taxon>
    </lineage>
</organism>
<comment type="subcellular location">
    <subcellularLocation>
        <location evidence="1">Membrane</location>
    </subcellularLocation>
</comment>
<evidence type="ECO:0000259" key="4">
    <source>
        <dbReference type="PROSITE" id="PS50857"/>
    </source>
</evidence>
<evidence type="ECO:0000256" key="1">
    <source>
        <dbReference type="ARBA" id="ARBA00004370"/>
    </source>
</evidence>
<dbReference type="PANTHER" id="PTHR22888">
    <property type="entry name" value="CYTOCHROME C OXIDASE, SUBUNIT II"/>
    <property type="match status" value="1"/>
</dbReference>